<organism evidence="1 2">
    <name type="scientific">Bugula neritina</name>
    <name type="common">Brown bryozoan</name>
    <name type="synonym">Sertularia neritina</name>
    <dbReference type="NCBI Taxonomy" id="10212"/>
    <lineage>
        <taxon>Eukaryota</taxon>
        <taxon>Metazoa</taxon>
        <taxon>Spiralia</taxon>
        <taxon>Lophotrochozoa</taxon>
        <taxon>Bryozoa</taxon>
        <taxon>Gymnolaemata</taxon>
        <taxon>Cheilostomatida</taxon>
        <taxon>Flustrina</taxon>
        <taxon>Buguloidea</taxon>
        <taxon>Bugulidae</taxon>
        <taxon>Bugula</taxon>
    </lineage>
</organism>
<evidence type="ECO:0000313" key="1">
    <source>
        <dbReference type="EMBL" id="KAF6037090.1"/>
    </source>
</evidence>
<dbReference type="OrthoDB" id="5980806at2759"/>
<protein>
    <submittedName>
        <fullName evidence="1">PRMT9</fullName>
    </submittedName>
</protein>
<dbReference type="Gene3D" id="2.70.160.11">
    <property type="entry name" value="Hnrnp arginine n-methyltransferase1"/>
    <property type="match status" value="1"/>
</dbReference>
<dbReference type="Proteomes" id="UP000593567">
    <property type="component" value="Unassembled WGS sequence"/>
</dbReference>
<reference evidence="1" key="1">
    <citation type="submission" date="2020-06" db="EMBL/GenBank/DDBJ databases">
        <title>Draft genome of Bugula neritina, a colonial animal packing powerful symbionts and potential medicines.</title>
        <authorList>
            <person name="Rayko M."/>
        </authorList>
    </citation>
    <scope>NUCLEOTIDE SEQUENCE [LARGE SCALE GENOMIC DNA]</scope>
    <source>
        <strain evidence="1">Kwan_BN1</strain>
    </source>
</reference>
<dbReference type="EMBL" id="VXIV02000627">
    <property type="protein sequence ID" value="KAF6037090.1"/>
    <property type="molecule type" value="Genomic_DNA"/>
</dbReference>
<dbReference type="AlphaFoldDB" id="A0A7J7KEL7"/>
<accession>A0A7J7KEL7</accession>
<keyword evidence="2" id="KW-1185">Reference proteome</keyword>
<proteinExistence type="predicted"/>
<comment type="caution">
    <text evidence="1">The sequence shown here is derived from an EMBL/GenBank/DDBJ whole genome shotgun (WGS) entry which is preliminary data.</text>
</comment>
<gene>
    <name evidence="1" type="ORF">EB796_004598</name>
</gene>
<name>A0A7J7KEL7_BUGNE</name>
<sequence>MLRELFDLYVDENNMISSNPEVDNTSCWDVAVFPVSDAYFFNANSRVSLEMISVDDHLEFNLLSTGNALSHCTVGTQAKTTLEDRLQLIYLHTEDIYRLHDSILNEELSVLSNSYRRRGPISTASSTSLTCLQTSLFYLFKVEVACLSGADNSYWLDVRNHYTQEVYSKLCQQNNVKTASVLSDRDGCAGLELHCVFCDPINSDGTLKSTVLRDLAYISSFSVKGCRGRVLPQKLRLHGICINSTELMESSRVLGTRNTCGFDVQSMNNFQTRTHRYIDLHALDYTLITQSTELLVLDLNSEETDERGYPSYLNASNTVKESCLQDKSSGFIDLHAIVYWFEFEMKGSSKVSTLDQRTHYRQAAVVLPQSKTCSFNDQVEITAKIVDGALFIDASVGAQL</sequence>
<evidence type="ECO:0000313" key="2">
    <source>
        <dbReference type="Proteomes" id="UP000593567"/>
    </source>
</evidence>